<keyword evidence="4" id="KW-0808">Transferase</keyword>
<dbReference type="InterPro" id="IPR001206">
    <property type="entry name" value="Diacylglycerol_kinase_cat_dom"/>
</dbReference>
<evidence type="ECO:0000256" key="5">
    <source>
        <dbReference type="ARBA" id="ARBA00022723"/>
    </source>
</evidence>
<dbReference type="Gene3D" id="3.40.50.10330">
    <property type="entry name" value="Probable inorganic polyphosphate/atp-NAD kinase, domain 1"/>
    <property type="match status" value="1"/>
</dbReference>
<keyword evidence="9" id="KW-0460">Magnesium</keyword>
<comment type="cofactor">
    <cofactor evidence="1">
        <name>Mg(2+)</name>
        <dbReference type="ChEBI" id="CHEBI:18420"/>
    </cofactor>
</comment>
<protein>
    <submittedName>
        <fullName evidence="14">YegS/Rv2252/BmrU family lipid kinase</fullName>
    </submittedName>
</protein>
<keyword evidence="8" id="KW-0067">ATP-binding</keyword>
<dbReference type="InterPro" id="IPR045540">
    <property type="entry name" value="YegS/DAGK_C"/>
</dbReference>
<proteinExistence type="inferred from homology"/>
<accession>A0A923MGD1</accession>
<keyword evidence="7 14" id="KW-0418">Kinase</keyword>
<dbReference type="AlphaFoldDB" id="A0A923MGD1"/>
<dbReference type="Gene3D" id="2.60.200.40">
    <property type="match status" value="1"/>
</dbReference>
<comment type="similarity">
    <text evidence="2">Belongs to the diacylglycerol/lipid kinase family.</text>
</comment>
<dbReference type="InterPro" id="IPR016064">
    <property type="entry name" value="NAD/diacylglycerol_kinase_sf"/>
</dbReference>
<keyword evidence="3" id="KW-0444">Lipid biosynthesis</keyword>
<dbReference type="InterPro" id="IPR005218">
    <property type="entry name" value="Diacylglycerol/lipid_kinase"/>
</dbReference>
<evidence type="ECO:0000256" key="11">
    <source>
        <dbReference type="ARBA" id="ARBA00023209"/>
    </source>
</evidence>
<keyword evidence="5" id="KW-0479">Metal-binding</keyword>
<keyword evidence="11" id="KW-0594">Phospholipid biosynthesis</keyword>
<sequence length="309" mass="33515">MQHIFIINPHAGKKDQTGRIYEMADRLRQHGLTCQCLLTQRPGGAEEIARRLVSSGEEVRLYACGGDGTLNEVVNGAAGFDNAAVTCIPIGTGNDFLKNFGPDAAKFTDAENLWDGEAHPLDLIDCNGRQCLTIACSGIDARVAESVHELGDSPFLSGRGSYLAAVAVNFLFRGIGQHWTVTLDDEVIEDDFALVSMCNGRYYGGGSTPVPEARMDDGILNTVLVKNISRLKFAGLFGAYSDGRYRSLPPEVIRVVTAKNVRIQSEDDIVTCLDGETIHSRDVRLTLSEKRLNFFGPKGCDPNYGAGPK</sequence>
<dbReference type="NCBIfam" id="TIGR00147">
    <property type="entry name" value="YegS/Rv2252/BmrU family lipid kinase"/>
    <property type="match status" value="1"/>
</dbReference>
<dbReference type="GO" id="GO:0046872">
    <property type="term" value="F:metal ion binding"/>
    <property type="evidence" value="ECO:0007669"/>
    <property type="project" value="UniProtKB-KW"/>
</dbReference>
<name>A0A923MGD1_9FIRM</name>
<dbReference type="Pfam" id="PF19279">
    <property type="entry name" value="YegS_C"/>
    <property type="match status" value="1"/>
</dbReference>
<keyword evidence="10" id="KW-0443">Lipid metabolism</keyword>
<dbReference type="SUPFAM" id="SSF111331">
    <property type="entry name" value="NAD kinase/diacylglycerol kinase-like"/>
    <property type="match status" value="1"/>
</dbReference>
<evidence type="ECO:0000256" key="8">
    <source>
        <dbReference type="ARBA" id="ARBA00022840"/>
    </source>
</evidence>
<dbReference type="Proteomes" id="UP000620327">
    <property type="component" value="Unassembled WGS sequence"/>
</dbReference>
<evidence type="ECO:0000256" key="12">
    <source>
        <dbReference type="ARBA" id="ARBA00023264"/>
    </source>
</evidence>
<keyword evidence="15" id="KW-1185">Reference proteome</keyword>
<evidence type="ECO:0000259" key="13">
    <source>
        <dbReference type="PROSITE" id="PS50146"/>
    </source>
</evidence>
<dbReference type="PROSITE" id="PS50146">
    <property type="entry name" value="DAGK"/>
    <property type="match status" value="1"/>
</dbReference>
<evidence type="ECO:0000256" key="3">
    <source>
        <dbReference type="ARBA" id="ARBA00022516"/>
    </source>
</evidence>
<dbReference type="EMBL" id="JACOQI010000001">
    <property type="protein sequence ID" value="MBC5769078.1"/>
    <property type="molecule type" value="Genomic_DNA"/>
</dbReference>
<dbReference type="PANTHER" id="PTHR12358">
    <property type="entry name" value="SPHINGOSINE KINASE"/>
    <property type="match status" value="1"/>
</dbReference>
<dbReference type="RefSeq" id="WP_187013464.1">
    <property type="nucleotide sequence ID" value="NZ_JACOQI010000001.1"/>
</dbReference>
<evidence type="ECO:0000256" key="2">
    <source>
        <dbReference type="ARBA" id="ARBA00005983"/>
    </source>
</evidence>
<keyword evidence="12" id="KW-1208">Phospholipid metabolism</keyword>
<dbReference type="GO" id="GO:0005886">
    <property type="term" value="C:plasma membrane"/>
    <property type="evidence" value="ECO:0007669"/>
    <property type="project" value="TreeGrafter"/>
</dbReference>
<evidence type="ECO:0000256" key="4">
    <source>
        <dbReference type="ARBA" id="ARBA00022679"/>
    </source>
</evidence>
<reference evidence="14" key="1">
    <citation type="submission" date="2020-08" db="EMBL/GenBank/DDBJ databases">
        <title>Genome public.</title>
        <authorList>
            <person name="Liu C."/>
            <person name="Sun Q."/>
        </authorList>
    </citation>
    <scope>NUCLEOTIDE SEQUENCE</scope>
    <source>
        <strain evidence="14">BX15</strain>
    </source>
</reference>
<dbReference type="Pfam" id="PF00781">
    <property type="entry name" value="DAGK_cat"/>
    <property type="match status" value="1"/>
</dbReference>
<evidence type="ECO:0000256" key="6">
    <source>
        <dbReference type="ARBA" id="ARBA00022741"/>
    </source>
</evidence>
<evidence type="ECO:0000256" key="9">
    <source>
        <dbReference type="ARBA" id="ARBA00022842"/>
    </source>
</evidence>
<evidence type="ECO:0000256" key="1">
    <source>
        <dbReference type="ARBA" id="ARBA00001946"/>
    </source>
</evidence>
<dbReference type="GO" id="GO:0016301">
    <property type="term" value="F:kinase activity"/>
    <property type="evidence" value="ECO:0007669"/>
    <property type="project" value="UniProtKB-KW"/>
</dbReference>
<dbReference type="InterPro" id="IPR017438">
    <property type="entry name" value="ATP-NAD_kinase_N"/>
</dbReference>
<evidence type="ECO:0000256" key="7">
    <source>
        <dbReference type="ARBA" id="ARBA00022777"/>
    </source>
</evidence>
<evidence type="ECO:0000256" key="10">
    <source>
        <dbReference type="ARBA" id="ARBA00023098"/>
    </source>
</evidence>
<evidence type="ECO:0000313" key="15">
    <source>
        <dbReference type="Proteomes" id="UP000620327"/>
    </source>
</evidence>
<keyword evidence="6" id="KW-0547">Nucleotide-binding</keyword>
<dbReference type="GO" id="GO:0005524">
    <property type="term" value="F:ATP binding"/>
    <property type="evidence" value="ECO:0007669"/>
    <property type="project" value="UniProtKB-KW"/>
</dbReference>
<comment type="caution">
    <text evidence="14">The sequence shown here is derived from an EMBL/GenBank/DDBJ whole genome shotgun (WGS) entry which is preliminary data.</text>
</comment>
<organism evidence="14 15">
    <name type="scientific">Dysosmobacter segnis</name>
    <dbReference type="NCBI Taxonomy" id="2763042"/>
    <lineage>
        <taxon>Bacteria</taxon>
        <taxon>Bacillati</taxon>
        <taxon>Bacillota</taxon>
        <taxon>Clostridia</taxon>
        <taxon>Eubacteriales</taxon>
        <taxon>Oscillospiraceae</taxon>
        <taxon>Dysosmobacter</taxon>
    </lineage>
</organism>
<dbReference type="InterPro" id="IPR050187">
    <property type="entry name" value="Lipid_Phosphate_FormReg"/>
</dbReference>
<dbReference type="PANTHER" id="PTHR12358:SF106">
    <property type="entry name" value="LIPID KINASE YEGS"/>
    <property type="match status" value="1"/>
</dbReference>
<evidence type="ECO:0000313" key="14">
    <source>
        <dbReference type="EMBL" id="MBC5769078.1"/>
    </source>
</evidence>
<dbReference type="GO" id="GO:0008654">
    <property type="term" value="P:phospholipid biosynthetic process"/>
    <property type="evidence" value="ECO:0007669"/>
    <property type="project" value="UniProtKB-KW"/>
</dbReference>
<feature type="domain" description="DAGKc" evidence="13">
    <location>
        <begin position="1"/>
        <end position="130"/>
    </location>
</feature>
<gene>
    <name evidence="14" type="ORF">H8Z83_01775</name>
</gene>
<dbReference type="SMART" id="SM00046">
    <property type="entry name" value="DAGKc"/>
    <property type="match status" value="1"/>
</dbReference>